<keyword evidence="2" id="KW-1185">Reference proteome</keyword>
<name>A0ABZ0ER32_9BURK</name>
<evidence type="ECO:0000313" key="2">
    <source>
        <dbReference type="Proteomes" id="UP001302652"/>
    </source>
</evidence>
<dbReference type="EMBL" id="CP136513">
    <property type="protein sequence ID" value="WOD19616.1"/>
    <property type="molecule type" value="Genomic_DNA"/>
</dbReference>
<reference evidence="1 2" key="1">
    <citation type="submission" date="2023-10" db="EMBL/GenBank/DDBJ databases">
        <title>Surface-active antibiotics is a multifunctional adaptation for post-fire microbes.</title>
        <authorList>
            <person name="Liu M.D."/>
            <person name="Du Y."/>
            <person name="Koupaei S.K."/>
            <person name="Kim N.R."/>
            <person name="Zhang W."/>
            <person name="Traxler M.F."/>
        </authorList>
    </citation>
    <scope>NUCLEOTIDE SEQUENCE [LARGE SCALE GENOMIC DNA]</scope>
    <source>
        <strain evidence="1 2">F3</strain>
    </source>
</reference>
<sequence length="180" mass="19325">MKVFLLSDLVAHELACMQIDGKWLSFAHFTESAQLWVSRHAPELKFSEAFLQEIEREVLEIATRLSDNQAVPADYSQSPRLFDDLLTANYAHPLGEQALSATLAACREKGSCGALCAALNGRTLVQGVASCDDAAAQALTCHPALCRLVCHVADLAELADLSDRANAGESACADGKDYSV</sequence>
<proteinExistence type="predicted"/>
<accession>A0ABZ0ER32</accession>
<evidence type="ECO:0000313" key="1">
    <source>
        <dbReference type="EMBL" id="WOD19616.1"/>
    </source>
</evidence>
<dbReference type="Proteomes" id="UP001302652">
    <property type="component" value="Chromosome 1"/>
</dbReference>
<dbReference type="RefSeq" id="WP_317021667.1">
    <property type="nucleotide sequence ID" value="NZ_CP136513.1"/>
</dbReference>
<gene>
    <name evidence="1" type="ORF">RW095_25650</name>
</gene>
<organism evidence="1 2">
    <name type="scientific">Paraburkholderia kirstenboschensis</name>
    <dbReference type="NCBI Taxonomy" id="1245436"/>
    <lineage>
        <taxon>Bacteria</taxon>
        <taxon>Pseudomonadati</taxon>
        <taxon>Pseudomonadota</taxon>
        <taxon>Betaproteobacteria</taxon>
        <taxon>Burkholderiales</taxon>
        <taxon>Burkholderiaceae</taxon>
        <taxon>Paraburkholderia</taxon>
    </lineage>
</organism>
<protein>
    <submittedName>
        <fullName evidence="1">Uncharacterized protein</fullName>
    </submittedName>
</protein>